<evidence type="ECO:0000313" key="1">
    <source>
        <dbReference type="EMBL" id="KAJ8874243.1"/>
    </source>
</evidence>
<evidence type="ECO:0000313" key="2">
    <source>
        <dbReference type="Proteomes" id="UP001159363"/>
    </source>
</evidence>
<name>A0ABQ9GQF5_9NEOP</name>
<accession>A0ABQ9GQF5</accession>
<organism evidence="1 2">
    <name type="scientific">Dryococelus australis</name>
    <dbReference type="NCBI Taxonomy" id="614101"/>
    <lineage>
        <taxon>Eukaryota</taxon>
        <taxon>Metazoa</taxon>
        <taxon>Ecdysozoa</taxon>
        <taxon>Arthropoda</taxon>
        <taxon>Hexapoda</taxon>
        <taxon>Insecta</taxon>
        <taxon>Pterygota</taxon>
        <taxon>Neoptera</taxon>
        <taxon>Polyneoptera</taxon>
        <taxon>Phasmatodea</taxon>
        <taxon>Verophasmatodea</taxon>
        <taxon>Anareolatae</taxon>
        <taxon>Phasmatidae</taxon>
        <taxon>Eurycanthinae</taxon>
        <taxon>Dryococelus</taxon>
    </lineage>
</organism>
<protein>
    <submittedName>
        <fullName evidence="1">Uncharacterized protein</fullName>
    </submittedName>
</protein>
<proteinExistence type="predicted"/>
<reference evidence="1 2" key="1">
    <citation type="submission" date="2023-02" db="EMBL/GenBank/DDBJ databases">
        <title>LHISI_Scaffold_Assembly.</title>
        <authorList>
            <person name="Stuart O.P."/>
            <person name="Cleave R."/>
            <person name="Magrath M.J.L."/>
            <person name="Mikheyev A.S."/>
        </authorList>
    </citation>
    <scope>NUCLEOTIDE SEQUENCE [LARGE SCALE GENOMIC DNA]</scope>
    <source>
        <strain evidence="1">Daus_M_001</strain>
        <tissue evidence="1">Leg muscle</tissue>
    </source>
</reference>
<sequence length="256" mass="28965">MYYVVPQDTCSVIPVDMYRGKSLLLWTEISLGPNADMLFYSVTEQERRTSEDKVSVSAELGKNDTNLVLTKEQAHHLKTTATLHYGLTKKDCRVLTFQHAEVKFPERWKVGNAAGKGWLRGFMKRFPALSLRKPEATSVTRCKSFNKDNGHPPPPPLQGTIGGANPSGWTNENLFLQYLDHFIRHAKPSELNPVLQNAEIMLDRTVFGPYKTYYNNAVSEWMFTNPGKPLSIYGEAKIFGKAYLLAFASHNIFKGF</sequence>
<dbReference type="EMBL" id="JARBHB010000010">
    <property type="protein sequence ID" value="KAJ8874243.1"/>
    <property type="molecule type" value="Genomic_DNA"/>
</dbReference>
<gene>
    <name evidence="1" type="ORF">PR048_025086</name>
</gene>
<keyword evidence="2" id="KW-1185">Reference proteome</keyword>
<dbReference type="Proteomes" id="UP001159363">
    <property type="component" value="Chromosome 9"/>
</dbReference>
<comment type="caution">
    <text evidence="1">The sequence shown here is derived from an EMBL/GenBank/DDBJ whole genome shotgun (WGS) entry which is preliminary data.</text>
</comment>